<proteinExistence type="inferred from homology"/>
<evidence type="ECO:0000256" key="3">
    <source>
        <dbReference type="ARBA" id="ARBA00022801"/>
    </source>
</evidence>
<protein>
    <recommendedName>
        <fullName evidence="4">PPPDE domain-containing protein</fullName>
    </recommendedName>
</protein>
<evidence type="ECO:0000313" key="6">
    <source>
        <dbReference type="Proteomes" id="UP001642484"/>
    </source>
</evidence>
<keyword evidence="2" id="KW-0645">Protease</keyword>
<evidence type="ECO:0000256" key="2">
    <source>
        <dbReference type="ARBA" id="ARBA00022670"/>
    </source>
</evidence>
<dbReference type="InterPro" id="IPR008580">
    <property type="entry name" value="PPPDE_dom"/>
</dbReference>
<dbReference type="Proteomes" id="UP001642484">
    <property type="component" value="Unassembled WGS sequence"/>
</dbReference>
<dbReference type="InterPro" id="IPR042266">
    <property type="entry name" value="PPPDE_sf"/>
</dbReference>
<dbReference type="PANTHER" id="PTHR12378:SF9">
    <property type="entry name" value="OS06G0107000 PROTEIN"/>
    <property type="match status" value="1"/>
</dbReference>
<feature type="domain" description="PPPDE" evidence="4">
    <location>
        <begin position="23"/>
        <end position="166"/>
    </location>
</feature>
<keyword evidence="3" id="KW-0378">Hydrolase</keyword>
<comment type="caution">
    <text evidence="5">The sequence shown here is derived from an EMBL/GenBank/DDBJ whole genome shotgun (WGS) entry which is preliminary data.</text>
</comment>
<evidence type="ECO:0000259" key="4">
    <source>
        <dbReference type="PROSITE" id="PS51858"/>
    </source>
</evidence>
<name>A0ABP0PC77_9DINO</name>
<dbReference type="Gene3D" id="3.90.1720.30">
    <property type="entry name" value="PPPDE domains"/>
    <property type="match status" value="1"/>
</dbReference>
<evidence type="ECO:0000256" key="1">
    <source>
        <dbReference type="ARBA" id="ARBA00008140"/>
    </source>
</evidence>
<dbReference type="Pfam" id="PF05903">
    <property type="entry name" value="Peptidase_C97"/>
    <property type="match status" value="1"/>
</dbReference>
<accession>A0ABP0PC77</accession>
<reference evidence="5 6" key="1">
    <citation type="submission" date="2024-02" db="EMBL/GenBank/DDBJ databases">
        <authorList>
            <person name="Chen Y."/>
            <person name="Shah S."/>
            <person name="Dougan E. K."/>
            <person name="Thang M."/>
            <person name="Chan C."/>
        </authorList>
    </citation>
    <scope>NUCLEOTIDE SEQUENCE [LARGE SCALE GENOMIC DNA]</scope>
</reference>
<keyword evidence="6" id="KW-1185">Reference proteome</keyword>
<gene>
    <name evidence="5" type="ORF">CCMP2556_LOCUS36138</name>
</gene>
<dbReference type="SMART" id="SM01179">
    <property type="entry name" value="DUF862"/>
    <property type="match status" value="1"/>
</dbReference>
<dbReference type="PANTHER" id="PTHR12378">
    <property type="entry name" value="DESUMOYLATING ISOPEPTIDASE"/>
    <property type="match status" value="1"/>
</dbReference>
<sequence>MAGLCCCHESYESESSDDEEGIAEVTLHIYDVSRSEKIEMANDILHKLGTGIFHAAVEVYGLEWSYGKSKGSGVFSCQPRSCKAHHFRESVPMGHTRRTEEEVHEIIDAMKLDWRGPDYDLLKRNCTHFSDDFCYQLGLRRVPKWVMNLSAAGVTVKGGTLYLKSVTSAPGVAAAAKAGSIEQGVIALMEKGRERREAKQGEDSESPFHATDLARGLVQLGQDVRHVDHNGRVHVRDVVAGMKAVVFRRHSSNLDAFRLPVQ</sequence>
<evidence type="ECO:0000313" key="5">
    <source>
        <dbReference type="EMBL" id="CAK9073394.1"/>
    </source>
</evidence>
<dbReference type="EMBL" id="CAXAMN010022873">
    <property type="protein sequence ID" value="CAK9073394.1"/>
    <property type="molecule type" value="Genomic_DNA"/>
</dbReference>
<comment type="similarity">
    <text evidence="1">Belongs to the DeSI family.</text>
</comment>
<dbReference type="PROSITE" id="PS51858">
    <property type="entry name" value="PPPDE"/>
    <property type="match status" value="1"/>
</dbReference>
<organism evidence="5 6">
    <name type="scientific">Durusdinium trenchii</name>
    <dbReference type="NCBI Taxonomy" id="1381693"/>
    <lineage>
        <taxon>Eukaryota</taxon>
        <taxon>Sar</taxon>
        <taxon>Alveolata</taxon>
        <taxon>Dinophyceae</taxon>
        <taxon>Suessiales</taxon>
        <taxon>Symbiodiniaceae</taxon>
        <taxon>Durusdinium</taxon>
    </lineage>
</organism>